<evidence type="ECO:0000256" key="1">
    <source>
        <dbReference type="ARBA" id="ARBA00004418"/>
    </source>
</evidence>
<dbReference type="Pfam" id="PF00496">
    <property type="entry name" value="SBP_bac_5"/>
    <property type="match status" value="1"/>
</dbReference>
<dbReference type="KEGG" id="pseb:EOK75_06570"/>
<dbReference type="InterPro" id="IPR039424">
    <property type="entry name" value="SBP_5"/>
</dbReference>
<dbReference type="EMBL" id="CP039964">
    <property type="protein sequence ID" value="QCO56537.1"/>
    <property type="molecule type" value="Genomic_DNA"/>
</dbReference>
<dbReference type="PANTHER" id="PTHR30290:SF83">
    <property type="entry name" value="ABC TRANSPORTER SUBSTRATE-BINDING PROTEIN"/>
    <property type="match status" value="1"/>
</dbReference>
<name>A0A4P8EHX2_9RHOB</name>
<sequence length="570" mass="61411">MMTSALLLTLGASVPAFADGQTGGTLRILGSGDLDHYDPTSVGTTTANSFVRATQRTLISYESSTDELTRIAPQGDLATEVPQPTNNGLTYTFTLRDGVAWDAPSGARAITAADFERGIKRACNPALGTPFLTYYISLIDGLDTFCDGFSKVEPTVEAMKAYIEGNDIAGIETPDDKTIIMNLKEQAGDFIYMMTLSAAAPAPVEVLDYMPDGPEYRSNFIASGPYTIAEYIPDTLLKLKRNAAWNAESDTLRKAYVDEIEMTLGLQPDAAIQQIQAGDADMVFDILVPPALLPMLQATGDDKVMAVAVGRTSFIFINTLSNNNNGGLRDVKVRQALNYAIDKAAIVQQLGGSYVAAPQNGIFGPGVLGYHDFDLYPSPDHKGDPEKAKALLAEAGFPDGLTLKMPFRSLNNESAIAQTIQAAYKKAGIELELIPVSAADYYPKFLTSVENTTSGGWDIAPVSWSPDWAGGAARSVFQPQFSFDGRHQTYNYTDYNNDAANAKAAEATNATTPEDVGKLWGEVDAIVMGDAPIVPINSQNVVVYRSEATQNFQPYALSANGDWTNVWLDR</sequence>
<reference evidence="5 6" key="1">
    <citation type="submission" date="2019-05" db="EMBL/GenBank/DDBJ databases">
        <title>Pseudorhodobacter turbinis sp. nov., isolated from the gut of the Korean turban shell.</title>
        <authorList>
            <person name="Jeong Y.-S."/>
            <person name="Kang W.-R."/>
            <person name="Bae J.-W."/>
        </authorList>
    </citation>
    <scope>NUCLEOTIDE SEQUENCE [LARGE SCALE GENOMIC DNA]</scope>
    <source>
        <strain evidence="5 6">S12M18</strain>
    </source>
</reference>
<dbReference type="Proteomes" id="UP000298631">
    <property type="component" value="Chromosome"/>
</dbReference>
<dbReference type="PANTHER" id="PTHR30290">
    <property type="entry name" value="PERIPLASMIC BINDING COMPONENT OF ABC TRANSPORTER"/>
    <property type="match status" value="1"/>
</dbReference>
<evidence type="ECO:0000313" key="6">
    <source>
        <dbReference type="Proteomes" id="UP000298631"/>
    </source>
</evidence>
<feature type="domain" description="Solute-binding protein family 5" evidence="4">
    <location>
        <begin position="73"/>
        <end position="468"/>
    </location>
</feature>
<dbReference type="SUPFAM" id="SSF53850">
    <property type="entry name" value="Periplasmic binding protein-like II"/>
    <property type="match status" value="1"/>
</dbReference>
<dbReference type="GO" id="GO:0030288">
    <property type="term" value="C:outer membrane-bounded periplasmic space"/>
    <property type="evidence" value="ECO:0007669"/>
    <property type="project" value="UniProtKB-ARBA"/>
</dbReference>
<dbReference type="Gene3D" id="3.10.105.10">
    <property type="entry name" value="Dipeptide-binding Protein, Domain 3"/>
    <property type="match status" value="1"/>
</dbReference>
<dbReference type="PIRSF" id="PIRSF002741">
    <property type="entry name" value="MppA"/>
    <property type="match status" value="1"/>
</dbReference>
<dbReference type="Gene3D" id="3.40.190.10">
    <property type="entry name" value="Periplasmic binding protein-like II"/>
    <property type="match status" value="1"/>
</dbReference>
<evidence type="ECO:0000259" key="4">
    <source>
        <dbReference type="Pfam" id="PF00496"/>
    </source>
</evidence>
<dbReference type="GO" id="GO:0043190">
    <property type="term" value="C:ATP-binding cassette (ABC) transporter complex"/>
    <property type="evidence" value="ECO:0007669"/>
    <property type="project" value="InterPro"/>
</dbReference>
<dbReference type="OrthoDB" id="9803988at2"/>
<organism evidence="5 6">
    <name type="scientific">Pseudorhodobacter turbinis</name>
    <dbReference type="NCBI Taxonomy" id="2500533"/>
    <lineage>
        <taxon>Bacteria</taxon>
        <taxon>Pseudomonadati</taxon>
        <taxon>Pseudomonadota</taxon>
        <taxon>Alphaproteobacteria</taxon>
        <taxon>Rhodobacterales</taxon>
        <taxon>Paracoccaceae</taxon>
        <taxon>Pseudorhodobacter</taxon>
    </lineage>
</organism>
<dbReference type="GO" id="GO:0015833">
    <property type="term" value="P:peptide transport"/>
    <property type="evidence" value="ECO:0007669"/>
    <property type="project" value="TreeGrafter"/>
</dbReference>
<dbReference type="InterPro" id="IPR000914">
    <property type="entry name" value="SBP_5_dom"/>
</dbReference>
<dbReference type="CDD" id="cd08506">
    <property type="entry name" value="PBP2_clavulanate_OppA2"/>
    <property type="match status" value="1"/>
</dbReference>
<comment type="similarity">
    <text evidence="2">Belongs to the bacterial solute-binding protein 5 family.</text>
</comment>
<protein>
    <submittedName>
        <fullName evidence="5">ABC transporter substrate-binding protein</fullName>
    </submittedName>
</protein>
<proteinExistence type="inferred from homology"/>
<evidence type="ECO:0000256" key="2">
    <source>
        <dbReference type="ARBA" id="ARBA00005695"/>
    </source>
</evidence>
<gene>
    <name evidence="5" type="ORF">EOK75_06570</name>
</gene>
<dbReference type="AlphaFoldDB" id="A0A4P8EHX2"/>
<dbReference type="GO" id="GO:1904680">
    <property type="term" value="F:peptide transmembrane transporter activity"/>
    <property type="evidence" value="ECO:0007669"/>
    <property type="project" value="TreeGrafter"/>
</dbReference>
<evidence type="ECO:0000256" key="3">
    <source>
        <dbReference type="SAM" id="SignalP"/>
    </source>
</evidence>
<keyword evidence="6" id="KW-1185">Reference proteome</keyword>
<keyword evidence="3" id="KW-0732">Signal</keyword>
<feature type="chain" id="PRO_5020815486" evidence="3">
    <location>
        <begin position="19"/>
        <end position="570"/>
    </location>
</feature>
<dbReference type="InterPro" id="IPR030678">
    <property type="entry name" value="Peptide/Ni-bd"/>
</dbReference>
<evidence type="ECO:0000313" key="5">
    <source>
        <dbReference type="EMBL" id="QCO56537.1"/>
    </source>
</evidence>
<comment type="subcellular location">
    <subcellularLocation>
        <location evidence="1">Periplasm</location>
    </subcellularLocation>
</comment>
<accession>A0A4P8EHX2</accession>
<feature type="signal peptide" evidence="3">
    <location>
        <begin position="1"/>
        <end position="18"/>
    </location>
</feature>